<dbReference type="RefSeq" id="WP_110264282.1">
    <property type="nucleotide sequence ID" value="NZ_CAKZQT010000004.1"/>
</dbReference>
<evidence type="ECO:0000256" key="11">
    <source>
        <dbReference type="SAM" id="Phobius"/>
    </source>
</evidence>
<evidence type="ECO:0000313" key="14">
    <source>
        <dbReference type="EMBL" id="PXV70633.1"/>
    </source>
</evidence>
<feature type="transmembrane region" description="Helical" evidence="11">
    <location>
        <begin position="15"/>
        <end position="35"/>
    </location>
</feature>
<dbReference type="EC" id="2.7.13.3" evidence="3"/>
<evidence type="ECO:0000256" key="4">
    <source>
        <dbReference type="ARBA" id="ARBA00022553"/>
    </source>
</evidence>
<reference evidence="14 15" key="1">
    <citation type="submission" date="2018-04" db="EMBL/GenBank/DDBJ databases">
        <title>Genomic Encyclopedia of Type Strains, Phase IV (KMG-IV): sequencing the most valuable type-strain genomes for metagenomic binning, comparative biology and taxonomic classification.</title>
        <authorList>
            <person name="Goeker M."/>
        </authorList>
    </citation>
    <scope>NUCLEOTIDE SEQUENCE [LARGE SCALE GENOMIC DNA]</scope>
    <source>
        <strain evidence="14 15">DSM 104150</strain>
    </source>
</reference>
<evidence type="ECO:0000256" key="1">
    <source>
        <dbReference type="ARBA" id="ARBA00000085"/>
    </source>
</evidence>
<name>A0A318EDQ4_9GAMM</name>
<dbReference type="PRINTS" id="PR00344">
    <property type="entry name" value="BCTRLSENSOR"/>
</dbReference>
<feature type="transmembrane region" description="Helical" evidence="11">
    <location>
        <begin position="159"/>
        <end position="178"/>
    </location>
</feature>
<dbReference type="Proteomes" id="UP000248330">
    <property type="component" value="Unassembled WGS sequence"/>
</dbReference>
<gene>
    <name evidence="14" type="ORF">C8D93_102492</name>
</gene>
<comment type="caution">
    <text evidence="14">The sequence shown here is derived from an EMBL/GenBank/DDBJ whole genome shotgun (WGS) entry which is preliminary data.</text>
</comment>
<dbReference type="InterPro" id="IPR004358">
    <property type="entry name" value="Sig_transdc_His_kin-like_C"/>
</dbReference>
<keyword evidence="9" id="KW-0902">Two-component regulatory system</keyword>
<dbReference type="SMART" id="SM00304">
    <property type="entry name" value="HAMP"/>
    <property type="match status" value="1"/>
</dbReference>
<evidence type="ECO:0000256" key="3">
    <source>
        <dbReference type="ARBA" id="ARBA00012438"/>
    </source>
</evidence>
<evidence type="ECO:0000256" key="7">
    <source>
        <dbReference type="ARBA" id="ARBA00022777"/>
    </source>
</evidence>
<accession>A0A318EDQ4</accession>
<dbReference type="Pfam" id="PF00672">
    <property type="entry name" value="HAMP"/>
    <property type="match status" value="1"/>
</dbReference>
<proteinExistence type="predicted"/>
<dbReference type="AlphaFoldDB" id="A0A318EDQ4"/>
<dbReference type="PROSITE" id="PS50885">
    <property type="entry name" value="HAMP"/>
    <property type="match status" value="1"/>
</dbReference>
<dbReference type="SMART" id="SM00387">
    <property type="entry name" value="HATPase_c"/>
    <property type="match status" value="1"/>
</dbReference>
<dbReference type="InterPro" id="IPR036890">
    <property type="entry name" value="HATPase_C_sf"/>
</dbReference>
<comment type="catalytic activity">
    <reaction evidence="1">
        <text>ATP + protein L-histidine = ADP + protein N-phospho-L-histidine.</text>
        <dbReference type="EC" id="2.7.13.3"/>
    </reaction>
</comment>
<feature type="domain" description="Histidine kinase" evidence="12">
    <location>
        <begin position="241"/>
        <end position="452"/>
    </location>
</feature>
<dbReference type="Gene3D" id="3.30.565.10">
    <property type="entry name" value="Histidine kinase-like ATPase, C-terminal domain"/>
    <property type="match status" value="1"/>
</dbReference>
<dbReference type="CDD" id="cd06225">
    <property type="entry name" value="HAMP"/>
    <property type="match status" value="1"/>
</dbReference>
<dbReference type="SUPFAM" id="SSF47384">
    <property type="entry name" value="Homodimeric domain of signal transducing histidine kinase"/>
    <property type="match status" value="1"/>
</dbReference>
<dbReference type="PANTHER" id="PTHR45436">
    <property type="entry name" value="SENSOR HISTIDINE KINASE YKOH"/>
    <property type="match status" value="1"/>
</dbReference>
<evidence type="ECO:0000259" key="12">
    <source>
        <dbReference type="PROSITE" id="PS50109"/>
    </source>
</evidence>
<dbReference type="InterPro" id="IPR003594">
    <property type="entry name" value="HATPase_dom"/>
</dbReference>
<keyword evidence="15" id="KW-1185">Reference proteome</keyword>
<evidence type="ECO:0000256" key="9">
    <source>
        <dbReference type="ARBA" id="ARBA00023012"/>
    </source>
</evidence>
<dbReference type="PROSITE" id="PS50109">
    <property type="entry name" value="HIS_KIN"/>
    <property type="match status" value="1"/>
</dbReference>
<dbReference type="InterPro" id="IPR050428">
    <property type="entry name" value="TCS_sensor_his_kinase"/>
</dbReference>
<organism evidence="14 15">
    <name type="scientific">Sinimarinibacterium flocculans</name>
    <dbReference type="NCBI Taxonomy" id="985250"/>
    <lineage>
        <taxon>Bacteria</taxon>
        <taxon>Pseudomonadati</taxon>
        <taxon>Pseudomonadota</taxon>
        <taxon>Gammaproteobacteria</taxon>
        <taxon>Nevskiales</taxon>
        <taxon>Nevskiaceae</taxon>
        <taxon>Sinimarinibacterium</taxon>
    </lineage>
</organism>
<dbReference type="SMART" id="SM00388">
    <property type="entry name" value="HisKA"/>
    <property type="match status" value="1"/>
</dbReference>
<dbReference type="Pfam" id="PF02518">
    <property type="entry name" value="HATPase_c"/>
    <property type="match status" value="1"/>
</dbReference>
<keyword evidence="7" id="KW-0418">Kinase</keyword>
<dbReference type="InterPro" id="IPR005467">
    <property type="entry name" value="His_kinase_dom"/>
</dbReference>
<evidence type="ECO:0000313" key="15">
    <source>
        <dbReference type="Proteomes" id="UP000248330"/>
    </source>
</evidence>
<dbReference type="OrthoDB" id="9804645at2"/>
<dbReference type="SUPFAM" id="SSF55874">
    <property type="entry name" value="ATPase domain of HSP90 chaperone/DNA topoisomerase II/histidine kinase"/>
    <property type="match status" value="1"/>
</dbReference>
<evidence type="ECO:0000259" key="13">
    <source>
        <dbReference type="PROSITE" id="PS50885"/>
    </source>
</evidence>
<evidence type="ECO:0000256" key="2">
    <source>
        <dbReference type="ARBA" id="ARBA00004370"/>
    </source>
</evidence>
<keyword evidence="6 11" id="KW-0812">Transmembrane</keyword>
<comment type="subcellular location">
    <subcellularLocation>
        <location evidence="2">Membrane</location>
    </subcellularLocation>
</comment>
<dbReference type="PANTHER" id="PTHR45436:SF8">
    <property type="entry name" value="HISTIDINE KINASE"/>
    <property type="match status" value="1"/>
</dbReference>
<dbReference type="GO" id="GO:0005886">
    <property type="term" value="C:plasma membrane"/>
    <property type="evidence" value="ECO:0007669"/>
    <property type="project" value="TreeGrafter"/>
</dbReference>
<evidence type="ECO:0000256" key="6">
    <source>
        <dbReference type="ARBA" id="ARBA00022692"/>
    </source>
</evidence>
<dbReference type="InterPro" id="IPR003660">
    <property type="entry name" value="HAMP_dom"/>
</dbReference>
<dbReference type="CDD" id="cd00082">
    <property type="entry name" value="HisKA"/>
    <property type="match status" value="1"/>
</dbReference>
<evidence type="ECO:0000256" key="8">
    <source>
        <dbReference type="ARBA" id="ARBA00022989"/>
    </source>
</evidence>
<dbReference type="EMBL" id="QICN01000002">
    <property type="protein sequence ID" value="PXV70633.1"/>
    <property type="molecule type" value="Genomic_DNA"/>
</dbReference>
<keyword evidence="5" id="KW-0808">Transferase</keyword>
<keyword evidence="8 11" id="KW-1133">Transmembrane helix</keyword>
<keyword evidence="4" id="KW-0597">Phosphoprotein</keyword>
<evidence type="ECO:0000256" key="10">
    <source>
        <dbReference type="ARBA" id="ARBA00023136"/>
    </source>
</evidence>
<dbReference type="Gene3D" id="6.10.340.10">
    <property type="match status" value="1"/>
</dbReference>
<keyword evidence="10 11" id="KW-0472">Membrane</keyword>
<dbReference type="InterPro" id="IPR036097">
    <property type="entry name" value="HisK_dim/P_sf"/>
</dbReference>
<protein>
    <recommendedName>
        <fullName evidence="3">histidine kinase</fullName>
        <ecNumber evidence="3">2.7.13.3</ecNumber>
    </recommendedName>
</protein>
<evidence type="ECO:0000256" key="5">
    <source>
        <dbReference type="ARBA" id="ARBA00022679"/>
    </source>
</evidence>
<dbReference type="InterPro" id="IPR003661">
    <property type="entry name" value="HisK_dim/P_dom"/>
</dbReference>
<feature type="domain" description="HAMP" evidence="13">
    <location>
        <begin position="180"/>
        <end position="233"/>
    </location>
</feature>
<dbReference type="SUPFAM" id="SSF158472">
    <property type="entry name" value="HAMP domain-like"/>
    <property type="match status" value="1"/>
</dbReference>
<dbReference type="GO" id="GO:0000155">
    <property type="term" value="F:phosphorelay sensor kinase activity"/>
    <property type="evidence" value="ECO:0007669"/>
    <property type="project" value="InterPro"/>
</dbReference>
<sequence>MRTWPRIGLAIRLTLLNAGIVSLAMLAVVAVMVLTSERAMREHLRESVLAELDVLVADYAIDGFEGVIGFIEQREHFRSDHHGRSYRLEDAQGRYLAGSWPLWPGALRTDGNILRVPNDARDPPTEWWIAAASLPGGGRVLVGFDSIELNAVMRTIHGAAAMVLLITLGLSLALGALIHRAALAPIATIRRSAEQIIDGDLKHRIPLEGSGDEFDALAATLNRMLDRISRLFDGLRSSTEAIAHDLRSPLARHRSRLEQALIEAPPDDPQADWLQSAVDEVDEVLGTFQSLLQLSTVEAGAARDGFDTVCLARIVADAASLYEAQAAARGMTLACRSTDTCTIRGDRHLLFQSVVNLLDNALKYGDEGQTVDLDLRCADGFATITVRNRGSGFAEPERAFDRLYRGDHARSAPGHGMGLTLVRAIARLHGGDAVARNVAHGAEVTIRLPAAQAD</sequence>